<protein>
    <submittedName>
        <fullName evidence="2">Uncharacterized protein</fullName>
    </submittedName>
</protein>
<dbReference type="EMBL" id="UYSU01035363">
    <property type="protein sequence ID" value="VDL96021.1"/>
    <property type="molecule type" value="Genomic_DNA"/>
</dbReference>
<sequence>MATCKPGQALDEAEEEPQNEEETAVTQEPEEAAELKRTGYKIIGTLKNPASQKPDFVEDILNRHEIDQLTMDVSLEATILKEEYQIQWRSEAGMVENMSMLAEEYLNSRNLKNWSSGGVDTEDGGELVSLKRQLEAHQAIIDALRQTGQMSHDVGPDG</sequence>
<evidence type="ECO:0000313" key="3">
    <source>
        <dbReference type="Proteomes" id="UP000275846"/>
    </source>
</evidence>
<keyword evidence="3" id="KW-1185">Reference proteome</keyword>
<dbReference type="AlphaFoldDB" id="A0A3P7EAE8"/>
<proteinExistence type="predicted"/>
<feature type="compositionally biased region" description="Acidic residues" evidence="1">
    <location>
        <begin position="11"/>
        <end position="32"/>
    </location>
</feature>
<gene>
    <name evidence="2" type="ORF">SSLN_LOCUS9636</name>
</gene>
<reference evidence="2 3" key="1">
    <citation type="submission" date="2018-11" db="EMBL/GenBank/DDBJ databases">
        <authorList>
            <consortium name="Pathogen Informatics"/>
        </authorList>
    </citation>
    <scope>NUCLEOTIDE SEQUENCE [LARGE SCALE GENOMIC DNA]</scope>
    <source>
        <strain evidence="2 3">NST_G2</strain>
    </source>
</reference>
<accession>A0A3P7EAE8</accession>
<evidence type="ECO:0000313" key="2">
    <source>
        <dbReference type="EMBL" id="VDL96021.1"/>
    </source>
</evidence>
<dbReference type="OrthoDB" id="6280292at2759"/>
<dbReference type="Proteomes" id="UP000275846">
    <property type="component" value="Unassembled WGS sequence"/>
</dbReference>
<feature type="region of interest" description="Disordered" evidence="1">
    <location>
        <begin position="1"/>
        <end position="33"/>
    </location>
</feature>
<name>A0A3P7EAE8_SCHSO</name>
<organism evidence="2 3">
    <name type="scientific">Schistocephalus solidus</name>
    <name type="common">Tapeworm</name>
    <dbReference type="NCBI Taxonomy" id="70667"/>
    <lineage>
        <taxon>Eukaryota</taxon>
        <taxon>Metazoa</taxon>
        <taxon>Spiralia</taxon>
        <taxon>Lophotrochozoa</taxon>
        <taxon>Platyhelminthes</taxon>
        <taxon>Cestoda</taxon>
        <taxon>Eucestoda</taxon>
        <taxon>Diphyllobothriidea</taxon>
        <taxon>Diphyllobothriidae</taxon>
        <taxon>Schistocephalus</taxon>
    </lineage>
</organism>
<evidence type="ECO:0000256" key="1">
    <source>
        <dbReference type="SAM" id="MobiDB-lite"/>
    </source>
</evidence>